<sequence length="131" mass="14183">MTPTDKTVRTGTDLRKMVALMASDEILSLDIQDALESVGMGTILGHNYEADGVPTHASAVIIDLKMTDLRSHMAVADLMARNVPVITISTDERTTSTFRNMPKVVASFSKPLCVDTLLPCVIAASKQERHA</sequence>
<gene>
    <name evidence="1" type="ORF">C8D95_101483</name>
</gene>
<evidence type="ECO:0000313" key="2">
    <source>
        <dbReference type="Proteomes" id="UP000245390"/>
    </source>
</evidence>
<dbReference type="Gene3D" id="3.40.50.2300">
    <property type="match status" value="1"/>
</dbReference>
<reference evidence="1 2" key="1">
    <citation type="submission" date="2018-05" db="EMBL/GenBank/DDBJ databases">
        <title>Genomic Encyclopedia of Type Strains, Phase IV (KMG-IV): sequencing the most valuable type-strain genomes for metagenomic binning, comparative biology and taxonomic classification.</title>
        <authorList>
            <person name="Goeker M."/>
        </authorList>
    </citation>
    <scope>NUCLEOTIDE SEQUENCE [LARGE SCALE GENOMIC DNA]</scope>
    <source>
        <strain evidence="1 2">DSM 103371</strain>
    </source>
</reference>
<protein>
    <recommendedName>
        <fullName evidence="3">Response regulator receiver domain-containing protein</fullName>
    </recommendedName>
</protein>
<dbReference type="Proteomes" id="UP000245390">
    <property type="component" value="Unassembled WGS sequence"/>
</dbReference>
<keyword evidence="2" id="KW-1185">Reference proteome</keyword>
<evidence type="ECO:0000313" key="1">
    <source>
        <dbReference type="EMBL" id="PWK58668.1"/>
    </source>
</evidence>
<proteinExistence type="predicted"/>
<name>A0A316GCL3_9RHOB</name>
<accession>A0A316GCL3</accession>
<dbReference type="RefSeq" id="WP_126918483.1">
    <property type="nucleotide sequence ID" value="NZ_CP034588.1"/>
</dbReference>
<organism evidence="1 2">
    <name type="scientific">Silicimonas algicola</name>
    <dbReference type="NCBI Taxonomy" id="1826607"/>
    <lineage>
        <taxon>Bacteria</taxon>
        <taxon>Pseudomonadati</taxon>
        <taxon>Pseudomonadota</taxon>
        <taxon>Alphaproteobacteria</taxon>
        <taxon>Rhodobacterales</taxon>
        <taxon>Paracoccaceae</taxon>
    </lineage>
</organism>
<dbReference type="EMBL" id="QGGV01000001">
    <property type="protein sequence ID" value="PWK58668.1"/>
    <property type="molecule type" value="Genomic_DNA"/>
</dbReference>
<comment type="caution">
    <text evidence="1">The sequence shown here is derived from an EMBL/GenBank/DDBJ whole genome shotgun (WGS) entry which is preliminary data.</text>
</comment>
<dbReference type="KEGG" id="salo:EF888_03845"/>
<evidence type="ECO:0008006" key="3">
    <source>
        <dbReference type="Google" id="ProtNLM"/>
    </source>
</evidence>
<dbReference type="AlphaFoldDB" id="A0A316GCL3"/>